<dbReference type="OrthoDB" id="10466058at2759"/>
<dbReference type="EMBL" id="JAAAIN010002073">
    <property type="protein sequence ID" value="KAG0297279.1"/>
    <property type="molecule type" value="Genomic_DNA"/>
</dbReference>
<gene>
    <name evidence="2" type="ORF">BGZ97_004321</name>
</gene>
<protein>
    <submittedName>
        <fullName evidence="2">Uncharacterized protein</fullName>
    </submittedName>
</protein>
<feature type="compositionally biased region" description="Low complexity" evidence="1">
    <location>
        <begin position="125"/>
        <end position="169"/>
    </location>
</feature>
<feature type="region of interest" description="Disordered" evidence="1">
    <location>
        <begin position="78"/>
        <end position="103"/>
    </location>
</feature>
<feature type="compositionally biased region" description="Acidic residues" evidence="1">
    <location>
        <begin position="88"/>
        <end position="97"/>
    </location>
</feature>
<feature type="region of interest" description="Disordered" evidence="1">
    <location>
        <begin position="125"/>
        <end position="172"/>
    </location>
</feature>
<accession>A0A9P6QWT3</accession>
<evidence type="ECO:0000313" key="2">
    <source>
        <dbReference type="EMBL" id="KAG0297279.1"/>
    </source>
</evidence>
<sequence>MQEALKCTLQDVPDREMAMLREELAEMFPDRVATINTQHDYGVLVFLKSVKRRGSTIHIDKFIDQVAGEDKYKPFFLPEHSPSNLLPEESDASDEEYLPTPSALQERIPWQRIMVRRSGHHIMAVPAEEPSSPEPVSSQEVASSQETSVQQAAVPPQGASSSQETTTSTAPVIKIPADDLMTLLRHYGTTYNNHHHTLQNREAEHLRALETRLRQDIEVMTDYLKLYAIAQ</sequence>
<organism evidence="2 3">
    <name type="scientific">Linnemannia gamsii</name>
    <dbReference type="NCBI Taxonomy" id="64522"/>
    <lineage>
        <taxon>Eukaryota</taxon>
        <taxon>Fungi</taxon>
        <taxon>Fungi incertae sedis</taxon>
        <taxon>Mucoromycota</taxon>
        <taxon>Mortierellomycotina</taxon>
        <taxon>Mortierellomycetes</taxon>
        <taxon>Mortierellales</taxon>
        <taxon>Mortierellaceae</taxon>
        <taxon>Linnemannia</taxon>
    </lineage>
</organism>
<reference evidence="2" key="1">
    <citation type="journal article" date="2020" name="Fungal Divers.">
        <title>Resolving the Mortierellaceae phylogeny through synthesis of multi-gene phylogenetics and phylogenomics.</title>
        <authorList>
            <person name="Vandepol N."/>
            <person name="Liber J."/>
            <person name="Desiro A."/>
            <person name="Na H."/>
            <person name="Kennedy M."/>
            <person name="Barry K."/>
            <person name="Grigoriev I.V."/>
            <person name="Miller A.N."/>
            <person name="O'Donnell K."/>
            <person name="Stajich J.E."/>
            <person name="Bonito G."/>
        </authorList>
    </citation>
    <scope>NUCLEOTIDE SEQUENCE</scope>
    <source>
        <strain evidence="2">NVP60</strain>
    </source>
</reference>
<dbReference type="Proteomes" id="UP000823405">
    <property type="component" value="Unassembled WGS sequence"/>
</dbReference>
<name>A0A9P6QWT3_9FUNG</name>
<evidence type="ECO:0000313" key="3">
    <source>
        <dbReference type="Proteomes" id="UP000823405"/>
    </source>
</evidence>
<comment type="caution">
    <text evidence="2">The sequence shown here is derived from an EMBL/GenBank/DDBJ whole genome shotgun (WGS) entry which is preliminary data.</text>
</comment>
<dbReference type="AlphaFoldDB" id="A0A9P6QWT3"/>
<keyword evidence="3" id="KW-1185">Reference proteome</keyword>
<proteinExistence type="predicted"/>
<evidence type="ECO:0000256" key="1">
    <source>
        <dbReference type="SAM" id="MobiDB-lite"/>
    </source>
</evidence>